<dbReference type="Pfam" id="PF00196">
    <property type="entry name" value="GerE"/>
    <property type="match status" value="1"/>
</dbReference>
<dbReference type="RefSeq" id="WP_130021156.1">
    <property type="nucleotide sequence ID" value="NZ_SEWF01000014.1"/>
</dbReference>
<dbReference type="PROSITE" id="PS50110">
    <property type="entry name" value="RESPONSE_REGULATORY"/>
    <property type="match status" value="1"/>
</dbReference>
<dbReference type="OrthoDB" id="9797341at2"/>
<dbReference type="InterPro" id="IPR058245">
    <property type="entry name" value="NreC/VraR/RcsB-like_REC"/>
</dbReference>
<accession>A0A4Q5M039</accession>
<dbReference type="GO" id="GO:0006355">
    <property type="term" value="P:regulation of DNA-templated transcription"/>
    <property type="evidence" value="ECO:0007669"/>
    <property type="project" value="InterPro"/>
</dbReference>
<dbReference type="PROSITE" id="PS50043">
    <property type="entry name" value="HTH_LUXR_2"/>
    <property type="match status" value="1"/>
</dbReference>
<dbReference type="GO" id="GO:0003677">
    <property type="term" value="F:DNA binding"/>
    <property type="evidence" value="ECO:0007669"/>
    <property type="project" value="UniProtKB-KW"/>
</dbReference>
<dbReference type="Proteomes" id="UP000293162">
    <property type="component" value="Unassembled WGS sequence"/>
</dbReference>
<evidence type="ECO:0000256" key="1">
    <source>
        <dbReference type="ARBA" id="ARBA00022553"/>
    </source>
</evidence>
<evidence type="ECO:0000259" key="5">
    <source>
        <dbReference type="PROSITE" id="PS50110"/>
    </source>
</evidence>
<dbReference type="PANTHER" id="PTHR43214:SF43">
    <property type="entry name" value="TWO-COMPONENT RESPONSE REGULATOR"/>
    <property type="match status" value="1"/>
</dbReference>
<evidence type="ECO:0000256" key="2">
    <source>
        <dbReference type="ARBA" id="ARBA00023125"/>
    </source>
</evidence>
<dbReference type="InterPro" id="IPR011006">
    <property type="entry name" value="CheY-like_superfamily"/>
</dbReference>
<feature type="modified residue" description="4-aspartylphosphate" evidence="3">
    <location>
        <position position="56"/>
    </location>
</feature>
<dbReference type="AlphaFoldDB" id="A0A4Q5M039"/>
<reference evidence="6 7" key="1">
    <citation type="submission" date="2019-02" db="EMBL/GenBank/DDBJ databases">
        <title>Bacterial novel species Emticicia sp. 17J42-9 isolated from soil.</title>
        <authorList>
            <person name="Jung H.-Y."/>
        </authorList>
    </citation>
    <scope>NUCLEOTIDE SEQUENCE [LARGE SCALE GENOMIC DNA]</scope>
    <source>
        <strain evidence="6 7">17J42-9</strain>
    </source>
</reference>
<keyword evidence="2" id="KW-0238">DNA-binding</keyword>
<protein>
    <submittedName>
        <fullName evidence="6">Response regulator transcription factor</fullName>
    </submittedName>
</protein>
<evidence type="ECO:0000259" key="4">
    <source>
        <dbReference type="PROSITE" id="PS50043"/>
    </source>
</evidence>
<dbReference type="InterPro" id="IPR039420">
    <property type="entry name" value="WalR-like"/>
</dbReference>
<organism evidence="6 7">
    <name type="scientific">Emticicia agri</name>
    <dbReference type="NCBI Taxonomy" id="2492393"/>
    <lineage>
        <taxon>Bacteria</taxon>
        <taxon>Pseudomonadati</taxon>
        <taxon>Bacteroidota</taxon>
        <taxon>Cytophagia</taxon>
        <taxon>Cytophagales</taxon>
        <taxon>Leadbetterellaceae</taxon>
        <taxon>Emticicia</taxon>
    </lineage>
</organism>
<name>A0A4Q5M039_9BACT</name>
<dbReference type="InterPro" id="IPR000792">
    <property type="entry name" value="Tscrpt_reg_LuxR_C"/>
</dbReference>
<dbReference type="Pfam" id="PF00072">
    <property type="entry name" value="Response_reg"/>
    <property type="match status" value="1"/>
</dbReference>
<sequence length="217" mass="24157">MQKIRVLIADDHVIVAESLGFLIGTMAGIEVVGIKNSGWQVLAFLENTETDVILIDYHMPLMNGIETTIRIREKYPSIRIMLLTMSEEPAIIKEALIAGASGYIVKKIEKAELENAIKTVASGKKYLSDEAVMRLAEIPNLNTPSGNEELGETIPITPREIEILKLIVQEFSNTEIAQKIFISPTTVETHRRNLMKKLGVNSALGLYKYARKHGLID</sequence>
<evidence type="ECO:0000313" key="6">
    <source>
        <dbReference type="EMBL" id="RYU95551.1"/>
    </source>
</evidence>
<dbReference type="CDD" id="cd17535">
    <property type="entry name" value="REC_NarL-like"/>
    <property type="match status" value="1"/>
</dbReference>
<feature type="domain" description="HTH luxR-type" evidence="4">
    <location>
        <begin position="149"/>
        <end position="214"/>
    </location>
</feature>
<evidence type="ECO:0000313" key="7">
    <source>
        <dbReference type="Proteomes" id="UP000293162"/>
    </source>
</evidence>
<dbReference type="SMART" id="SM00448">
    <property type="entry name" value="REC"/>
    <property type="match status" value="1"/>
</dbReference>
<dbReference type="PANTHER" id="PTHR43214">
    <property type="entry name" value="TWO-COMPONENT RESPONSE REGULATOR"/>
    <property type="match status" value="1"/>
</dbReference>
<dbReference type="PRINTS" id="PR00038">
    <property type="entry name" value="HTHLUXR"/>
</dbReference>
<evidence type="ECO:0000256" key="3">
    <source>
        <dbReference type="PROSITE-ProRule" id="PRU00169"/>
    </source>
</evidence>
<dbReference type="InterPro" id="IPR001789">
    <property type="entry name" value="Sig_transdc_resp-reg_receiver"/>
</dbReference>
<dbReference type="Gene3D" id="3.40.50.2300">
    <property type="match status" value="1"/>
</dbReference>
<keyword evidence="1 3" id="KW-0597">Phosphoprotein</keyword>
<dbReference type="CDD" id="cd06170">
    <property type="entry name" value="LuxR_C_like"/>
    <property type="match status" value="1"/>
</dbReference>
<dbReference type="GO" id="GO:0000160">
    <property type="term" value="P:phosphorelay signal transduction system"/>
    <property type="evidence" value="ECO:0007669"/>
    <property type="project" value="InterPro"/>
</dbReference>
<dbReference type="SUPFAM" id="SSF52172">
    <property type="entry name" value="CheY-like"/>
    <property type="match status" value="1"/>
</dbReference>
<dbReference type="SMART" id="SM00421">
    <property type="entry name" value="HTH_LUXR"/>
    <property type="match status" value="1"/>
</dbReference>
<comment type="caution">
    <text evidence="6">The sequence shown here is derived from an EMBL/GenBank/DDBJ whole genome shotgun (WGS) entry which is preliminary data.</text>
</comment>
<keyword evidence="7" id="KW-1185">Reference proteome</keyword>
<gene>
    <name evidence="6" type="ORF">EWM59_11700</name>
</gene>
<dbReference type="EMBL" id="SEWF01000014">
    <property type="protein sequence ID" value="RYU95551.1"/>
    <property type="molecule type" value="Genomic_DNA"/>
</dbReference>
<feature type="domain" description="Response regulatory" evidence="5">
    <location>
        <begin position="5"/>
        <end position="121"/>
    </location>
</feature>
<proteinExistence type="predicted"/>